<keyword evidence="2 5" id="KW-0147">Chitin-binding</keyword>
<feature type="domain" description="Chitin-binding type-1" evidence="6">
    <location>
        <begin position="329"/>
        <end position="372"/>
    </location>
</feature>
<keyword evidence="3" id="KW-0808">Transferase</keyword>
<evidence type="ECO:0000256" key="3">
    <source>
        <dbReference type="ARBA" id="ARBA00022679"/>
    </source>
</evidence>
<dbReference type="InterPro" id="IPR002685">
    <property type="entry name" value="Glyco_trans_15"/>
</dbReference>
<accession>A0AAD5U7W7</accession>
<feature type="active site" description="Nucleophile" evidence="4">
    <location>
        <position position="383"/>
    </location>
</feature>
<proteinExistence type="inferred from homology"/>
<dbReference type="Gene3D" id="3.90.550.10">
    <property type="entry name" value="Spore Coat Polysaccharide Biosynthesis Protein SpsA, Chain A"/>
    <property type="match status" value="1"/>
</dbReference>
<evidence type="ECO:0000313" key="7">
    <source>
        <dbReference type="EMBL" id="KAJ3223108.1"/>
    </source>
</evidence>
<dbReference type="Proteomes" id="UP001211065">
    <property type="component" value="Unassembled WGS sequence"/>
</dbReference>
<dbReference type="PANTHER" id="PTHR31121">
    <property type="entry name" value="ALPHA-1,2 MANNOSYLTRANSFERASE KTR1"/>
    <property type="match status" value="1"/>
</dbReference>
<protein>
    <submittedName>
        <fullName evidence="7">Alpha-1,2-mannosyltransferase (Kre5)</fullName>
    </submittedName>
</protein>
<evidence type="ECO:0000256" key="4">
    <source>
        <dbReference type="PIRSR" id="PIRSR018153-1"/>
    </source>
</evidence>
<dbReference type="PIRSF" id="PIRSF018153">
    <property type="entry name" value="Glyco_trans_15"/>
    <property type="match status" value="1"/>
</dbReference>
<dbReference type="CDD" id="cd00035">
    <property type="entry name" value="ChtBD1"/>
    <property type="match status" value="1"/>
</dbReference>
<feature type="disulfide bond" evidence="5">
    <location>
        <begin position="342"/>
        <end position="354"/>
    </location>
</feature>
<dbReference type="GO" id="GO:0006487">
    <property type="term" value="P:protein N-linked glycosylation"/>
    <property type="evidence" value="ECO:0007669"/>
    <property type="project" value="TreeGrafter"/>
</dbReference>
<name>A0AAD5U7W7_9FUNG</name>
<feature type="disulfide bond" evidence="5">
    <location>
        <begin position="366"/>
        <end position="370"/>
    </location>
</feature>
<comment type="caution">
    <text evidence="7">The sequence shown here is derived from an EMBL/GenBank/DDBJ whole genome shotgun (WGS) entry which is preliminary data.</text>
</comment>
<evidence type="ECO:0000256" key="2">
    <source>
        <dbReference type="ARBA" id="ARBA00022669"/>
    </source>
</evidence>
<evidence type="ECO:0000259" key="6">
    <source>
        <dbReference type="PROSITE" id="PS50941"/>
    </source>
</evidence>
<dbReference type="InterPro" id="IPR029044">
    <property type="entry name" value="Nucleotide-diphossugar_trans"/>
</dbReference>
<comment type="caution">
    <text evidence="5">Lacks conserved residue(s) required for the propagation of feature annotation.</text>
</comment>
<feature type="disulfide bond" evidence="5">
    <location>
        <begin position="347"/>
        <end position="361"/>
    </location>
</feature>
<sequence>MCLLNKEKLSLEIWLKDRTKVDDLLKSKSNAKLIKATNNHVITHINNEIDQFKVRVVDEKIEFPDRPFTVITPASLKKPDPEKRCYDSKECIVCPTEYIQPSKFNQTIGPIKRANACITVLIRNKELEGIKHSLNSFEPFINSKLRYPYVFINDKPFTETFKNGIKQHIMKLRNSIIEPDVTFALIPEKDWGYPEWINQTLAAEIRDSLKNAYIYGGLESYRFMIRYFSGPFFNLPELMKYDYYWRVEPDVDFYSHVDYDPFVFMEEKKIKYGFNILIPELMETIPTLFQSTERYMQLNNIKDKGLLQLFVSQHGHFEYAKKNWITGEVGTCGGGKIGNKICENGGCCSKWGWCGNSQSFCSIQDCVGGCNMYNGNHFWSNFELGSFEFFRGNEYQGYFNSLDKAGGFFYERWGDAPVHSLAIGMFLKKSEVHWFGDIGYRHAELAYCPKILDGCYLRLNCTNSTKDAYPKWTENHIDAWHNLPFYLD</sequence>
<gene>
    <name evidence="7" type="primary">KTR5</name>
    <name evidence="7" type="ORF">HK099_001509</name>
</gene>
<dbReference type="InterPro" id="IPR036861">
    <property type="entry name" value="Endochitinase-like_sf"/>
</dbReference>
<dbReference type="SUPFAM" id="SSF57016">
    <property type="entry name" value="Plant lectins/antimicrobial peptides"/>
    <property type="match status" value="1"/>
</dbReference>
<dbReference type="Pfam" id="PF01793">
    <property type="entry name" value="Glyco_transf_15"/>
    <property type="match status" value="2"/>
</dbReference>
<dbReference type="PROSITE" id="PS50941">
    <property type="entry name" value="CHIT_BIND_I_2"/>
    <property type="match status" value="1"/>
</dbReference>
<evidence type="ECO:0000313" key="8">
    <source>
        <dbReference type="Proteomes" id="UP001211065"/>
    </source>
</evidence>
<dbReference type="PROSITE" id="PS00026">
    <property type="entry name" value="CHIT_BIND_I_1"/>
    <property type="match status" value="1"/>
</dbReference>
<keyword evidence="8" id="KW-1185">Reference proteome</keyword>
<dbReference type="EMBL" id="JADGJW010000143">
    <property type="protein sequence ID" value="KAJ3223108.1"/>
    <property type="molecule type" value="Genomic_DNA"/>
</dbReference>
<organism evidence="7 8">
    <name type="scientific">Clydaea vesicula</name>
    <dbReference type="NCBI Taxonomy" id="447962"/>
    <lineage>
        <taxon>Eukaryota</taxon>
        <taxon>Fungi</taxon>
        <taxon>Fungi incertae sedis</taxon>
        <taxon>Chytridiomycota</taxon>
        <taxon>Chytridiomycota incertae sedis</taxon>
        <taxon>Chytridiomycetes</taxon>
        <taxon>Lobulomycetales</taxon>
        <taxon>Lobulomycetaceae</taxon>
        <taxon>Clydaea</taxon>
    </lineage>
</organism>
<reference evidence="7" key="1">
    <citation type="submission" date="2020-05" db="EMBL/GenBank/DDBJ databases">
        <title>Phylogenomic resolution of chytrid fungi.</title>
        <authorList>
            <person name="Stajich J.E."/>
            <person name="Amses K."/>
            <person name="Simmons R."/>
            <person name="Seto K."/>
            <person name="Myers J."/>
            <person name="Bonds A."/>
            <person name="Quandt C.A."/>
            <person name="Barry K."/>
            <person name="Liu P."/>
            <person name="Grigoriev I."/>
            <person name="Longcore J.E."/>
            <person name="James T.Y."/>
        </authorList>
    </citation>
    <scope>NUCLEOTIDE SEQUENCE</scope>
    <source>
        <strain evidence="7">JEL0476</strain>
    </source>
</reference>
<evidence type="ECO:0000256" key="1">
    <source>
        <dbReference type="ARBA" id="ARBA00007677"/>
    </source>
</evidence>
<keyword evidence="5" id="KW-1015">Disulfide bond</keyword>
<dbReference type="GO" id="GO:0005794">
    <property type="term" value="C:Golgi apparatus"/>
    <property type="evidence" value="ECO:0007669"/>
    <property type="project" value="TreeGrafter"/>
</dbReference>
<dbReference type="GO" id="GO:0008061">
    <property type="term" value="F:chitin binding"/>
    <property type="evidence" value="ECO:0007669"/>
    <property type="project" value="UniProtKB-UniRule"/>
</dbReference>
<dbReference type="Gene3D" id="3.30.60.10">
    <property type="entry name" value="Endochitinase-like"/>
    <property type="match status" value="1"/>
</dbReference>
<dbReference type="PANTHER" id="PTHR31121:SF2">
    <property type="entry name" value="MANNOSYLTRANSFERASE KTR5-RELATED"/>
    <property type="match status" value="1"/>
</dbReference>
<dbReference type="InterPro" id="IPR001002">
    <property type="entry name" value="Chitin-bd_1"/>
</dbReference>
<dbReference type="GO" id="GO:0000032">
    <property type="term" value="P:cell wall mannoprotein biosynthetic process"/>
    <property type="evidence" value="ECO:0007669"/>
    <property type="project" value="TreeGrafter"/>
</dbReference>
<dbReference type="GO" id="GO:0016020">
    <property type="term" value="C:membrane"/>
    <property type="evidence" value="ECO:0007669"/>
    <property type="project" value="InterPro"/>
</dbReference>
<comment type="similarity">
    <text evidence="1">Belongs to the glycosyltransferase 15 family.</text>
</comment>
<dbReference type="SUPFAM" id="SSF53448">
    <property type="entry name" value="Nucleotide-diphospho-sugar transferases"/>
    <property type="match status" value="1"/>
</dbReference>
<evidence type="ECO:0000256" key="5">
    <source>
        <dbReference type="PROSITE-ProRule" id="PRU00261"/>
    </source>
</evidence>
<dbReference type="GO" id="GO:0000026">
    <property type="term" value="F:alpha-1,2-mannosyltransferase activity"/>
    <property type="evidence" value="ECO:0007669"/>
    <property type="project" value="TreeGrafter"/>
</dbReference>
<dbReference type="InterPro" id="IPR018371">
    <property type="entry name" value="Chitin-binding_1_CS"/>
</dbReference>
<dbReference type="AlphaFoldDB" id="A0AAD5U7W7"/>
<dbReference type="SMART" id="SM00270">
    <property type="entry name" value="ChtBD1"/>
    <property type="match status" value="1"/>
</dbReference>